<dbReference type="PROSITE" id="PS50157">
    <property type="entry name" value="ZINC_FINGER_C2H2_2"/>
    <property type="match status" value="4"/>
</dbReference>
<proteinExistence type="predicted"/>
<dbReference type="Proteomes" id="UP001642360">
    <property type="component" value="Unassembled WGS sequence"/>
</dbReference>
<dbReference type="SUPFAM" id="SSF57667">
    <property type="entry name" value="beta-beta-alpha zinc fingers"/>
    <property type="match status" value="2"/>
</dbReference>
<dbReference type="PROSITE" id="PS00028">
    <property type="entry name" value="ZINC_FINGER_C2H2_1"/>
    <property type="match status" value="4"/>
</dbReference>
<accession>A0ABC8RBQ5</accession>
<feature type="region of interest" description="Disordered" evidence="2">
    <location>
        <begin position="378"/>
        <end position="399"/>
    </location>
</feature>
<dbReference type="GO" id="GO:0008270">
    <property type="term" value="F:zinc ion binding"/>
    <property type="evidence" value="ECO:0007669"/>
    <property type="project" value="UniProtKB-KW"/>
</dbReference>
<organism evidence="4 5">
    <name type="scientific">Ilex paraguariensis</name>
    <name type="common">yerba mate</name>
    <dbReference type="NCBI Taxonomy" id="185542"/>
    <lineage>
        <taxon>Eukaryota</taxon>
        <taxon>Viridiplantae</taxon>
        <taxon>Streptophyta</taxon>
        <taxon>Embryophyta</taxon>
        <taxon>Tracheophyta</taxon>
        <taxon>Spermatophyta</taxon>
        <taxon>Magnoliopsida</taxon>
        <taxon>eudicotyledons</taxon>
        <taxon>Gunneridae</taxon>
        <taxon>Pentapetalae</taxon>
        <taxon>asterids</taxon>
        <taxon>campanulids</taxon>
        <taxon>Aquifoliales</taxon>
        <taxon>Aquifoliaceae</taxon>
        <taxon>Ilex</taxon>
    </lineage>
</organism>
<dbReference type="EMBL" id="CAUOFW020001225">
    <property type="protein sequence ID" value="CAK9142400.1"/>
    <property type="molecule type" value="Genomic_DNA"/>
</dbReference>
<feature type="compositionally biased region" description="Polar residues" evidence="2">
    <location>
        <begin position="157"/>
        <end position="167"/>
    </location>
</feature>
<feature type="domain" description="C2H2-type" evidence="3">
    <location>
        <begin position="494"/>
        <end position="516"/>
    </location>
</feature>
<feature type="region of interest" description="Disordered" evidence="2">
    <location>
        <begin position="150"/>
        <end position="187"/>
    </location>
</feature>
<keyword evidence="1" id="KW-0863">Zinc-finger</keyword>
<protein>
    <recommendedName>
        <fullName evidence="3">C2H2-type domain-containing protein</fullName>
    </recommendedName>
</protein>
<dbReference type="PANTHER" id="PTHR46869:SF1">
    <property type="entry name" value="C2H2-LIKE ZINC FINGER PROTEIN"/>
    <property type="match status" value="1"/>
</dbReference>
<evidence type="ECO:0000313" key="4">
    <source>
        <dbReference type="EMBL" id="CAK9142400.1"/>
    </source>
</evidence>
<keyword evidence="1" id="KW-0862">Zinc</keyword>
<dbReference type="Gene3D" id="3.30.160.60">
    <property type="entry name" value="Classic Zinc Finger"/>
    <property type="match status" value="1"/>
</dbReference>
<evidence type="ECO:0000259" key="3">
    <source>
        <dbReference type="PROSITE" id="PS50157"/>
    </source>
</evidence>
<name>A0ABC8RBQ5_9AQUA</name>
<gene>
    <name evidence="4" type="ORF">ILEXP_LOCUS10087</name>
</gene>
<dbReference type="InterPro" id="IPR036236">
    <property type="entry name" value="Znf_C2H2_sf"/>
</dbReference>
<feature type="domain" description="C2H2-type" evidence="3">
    <location>
        <begin position="410"/>
        <end position="437"/>
    </location>
</feature>
<sequence>MGQNVEVQRAITAEDSDLSWSTQSMEEAEELRFVCKLCDKRYPCGKSLGGHMRSHVIANSAESQEKVEAYMKKVSCFNGERNSSSKMETRFEFSGNPGYGLRENPKKTWRIVDSNNPLPQDKVCKQCGKGFQSLKALCGHMACHSEKERVWKDDHSWTSQNQKQVMDSDSDTEAGDPNQGRRSKSKRYKTFSVKSSFTFGNGSASVSEIDEQEQEEVAMCLIMLSRDSGIRGGVNSVVESSDNNSVVLETKSSSIDMRIGRKEVLNSVDNNGDETLRMKKLGGKKLKSSVLDDEIAQFESSDSDYFINGSKKVESDISDDGVLRNGEYKKLEVSGDAKIDESGAKLEKGVTKCYETGGEKDLIKKRVYYDSRIVPNSTNYDKRKRTKDGSYSPESSDAKAYENAHKRSKYECLTCKKAFSSFQALGGHRPCHKRNNVCINSRYESGENSIEGGINPDFIPNGKFQKSISYKNPIAKDLSCNAEKKSRSKKSKGHECPYCNRIFKSGQALGGHKRSHFIGGRENISNQTPLIKQDIPDLLDLNLPAPMDDEADGQVEFLPCGFESARTDQRGAPHMHKELPKVKPYNSKSQDKSVRGMVYAMIGSF</sequence>
<feature type="domain" description="C2H2-type" evidence="3">
    <location>
        <begin position="33"/>
        <end position="55"/>
    </location>
</feature>
<feature type="domain" description="C2H2-type" evidence="3">
    <location>
        <begin position="122"/>
        <end position="149"/>
    </location>
</feature>
<dbReference type="SMART" id="SM00355">
    <property type="entry name" value="ZnF_C2H2"/>
    <property type="match status" value="4"/>
</dbReference>
<dbReference type="AlphaFoldDB" id="A0ABC8RBQ5"/>
<dbReference type="Pfam" id="PF13912">
    <property type="entry name" value="zf-C2H2_6"/>
    <property type="match status" value="4"/>
</dbReference>
<dbReference type="InterPro" id="IPR013087">
    <property type="entry name" value="Znf_C2H2_type"/>
</dbReference>
<keyword evidence="5" id="KW-1185">Reference proteome</keyword>
<evidence type="ECO:0000256" key="1">
    <source>
        <dbReference type="PROSITE-ProRule" id="PRU00042"/>
    </source>
</evidence>
<dbReference type="PANTHER" id="PTHR46869">
    <property type="entry name" value="C2H2-LIKE ZINC FINGER PROTEIN"/>
    <property type="match status" value="1"/>
</dbReference>
<evidence type="ECO:0000313" key="5">
    <source>
        <dbReference type="Proteomes" id="UP001642360"/>
    </source>
</evidence>
<comment type="caution">
    <text evidence="4">The sequence shown here is derived from an EMBL/GenBank/DDBJ whole genome shotgun (WGS) entry which is preliminary data.</text>
</comment>
<evidence type="ECO:0000256" key="2">
    <source>
        <dbReference type="SAM" id="MobiDB-lite"/>
    </source>
</evidence>
<reference evidence="4 5" key="1">
    <citation type="submission" date="2024-02" db="EMBL/GenBank/DDBJ databases">
        <authorList>
            <person name="Vignale AGUSTIN F."/>
            <person name="Sosa J E."/>
            <person name="Modenutti C."/>
        </authorList>
    </citation>
    <scope>NUCLEOTIDE SEQUENCE [LARGE SCALE GENOMIC DNA]</scope>
</reference>
<keyword evidence="1" id="KW-0479">Metal-binding</keyword>